<sequence>MASLVFFVKKKNGKLQFVQDYRKLNNRLKGAKYFTKLDVHWSYNNVQIKEGDEWKAAFVTN</sequence>
<dbReference type="EMBL" id="LATX01001469">
    <property type="protein sequence ID" value="KTB41393.1"/>
    <property type="molecule type" value="Genomic_DNA"/>
</dbReference>
<name>A0A0W0FYN4_MONRR</name>
<dbReference type="Gene3D" id="3.10.10.10">
    <property type="entry name" value="HIV Type 1 Reverse Transcriptase, subunit A, domain 1"/>
    <property type="match status" value="2"/>
</dbReference>
<keyword evidence="1" id="KW-0548">Nucleotidyltransferase</keyword>
<accession>A0A0W0FYN4</accession>
<dbReference type="Gene3D" id="3.30.70.270">
    <property type="match status" value="1"/>
</dbReference>
<dbReference type="SUPFAM" id="SSF56672">
    <property type="entry name" value="DNA/RNA polymerases"/>
    <property type="match status" value="1"/>
</dbReference>
<keyword evidence="1" id="KW-0808">Transferase</keyword>
<dbReference type="InterPro" id="IPR053134">
    <property type="entry name" value="RNA-dir_DNA_polymerase"/>
</dbReference>
<dbReference type="GO" id="GO:0003964">
    <property type="term" value="F:RNA-directed DNA polymerase activity"/>
    <property type="evidence" value="ECO:0007669"/>
    <property type="project" value="UniProtKB-KW"/>
</dbReference>
<evidence type="ECO:0000313" key="2">
    <source>
        <dbReference type="Proteomes" id="UP000054988"/>
    </source>
</evidence>
<dbReference type="AlphaFoldDB" id="A0A0W0FYN4"/>
<protein>
    <submittedName>
        <fullName evidence="1">Putative reverse transcriptase-rnase h-integrase</fullName>
    </submittedName>
</protein>
<gene>
    <name evidence="1" type="ORF">WG66_6026</name>
</gene>
<dbReference type="InterPro" id="IPR043128">
    <property type="entry name" value="Rev_trsase/Diguanyl_cyclase"/>
</dbReference>
<proteinExistence type="predicted"/>
<comment type="caution">
    <text evidence="1">The sequence shown here is derived from an EMBL/GenBank/DDBJ whole genome shotgun (WGS) entry which is preliminary data.</text>
</comment>
<organism evidence="1 2">
    <name type="scientific">Moniliophthora roreri</name>
    <name type="common">Frosty pod rot fungus</name>
    <name type="synonym">Monilia roreri</name>
    <dbReference type="NCBI Taxonomy" id="221103"/>
    <lineage>
        <taxon>Eukaryota</taxon>
        <taxon>Fungi</taxon>
        <taxon>Dikarya</taxon>
        <taxon>Basidiomycota</taxon>
        <taxon>Agaricomycotina</taxon>
        <taxon>Agaricomycetes</taxon>
        <taxon>Agaricomycetidae</taxon>
        <taxon>Agaricales</taxon>
        <taxon>Marasmiineae</taxon>
        <taxon>Marasmiaceae</taxon>
        <taxon>Moniliophthora</taxon>
    </lineage>
</organism>
<dbReference type="InterPro" id="IPR043502">
    <property type="entry name" value="DNA/RNA_pol_sf"/>
</dbReference>
<dbReference type="PANTHER" id="PTHR24559:SF440">
    <property type="entry name" value="RIBONUCLEASE H"/>
    <property type="match status" value="1"/>
</dbReference>
<reference evidence="1 2" key="1">
    <citation type="submission" date="2015-12" db="EMBL/GenBank/DDBJ databases">
        <title>Draft genome sequence of Moniliophthora roreri, the causal agent of frosty pod rot of cacao.</title>
        <authorList>
            <person name="Aime M.C."/>
            <person name="Diaz-Valderrama J.R."/>
            <person name="Kijpornyongpan T."/>
            <person name="Phillips-Mora W."/>
        </authorList>
    </citation>
    <scope>NUCLEOTIDE SEQUENCE [LARGE SCALE GENOMIC DNA]</scope>
    <source>
        <strain evidence="1 2">MCA 2952</strain>
    </source>
</reference>
<keyword evidence="1" id="KW-0695">RNA-directed DNA polymerase</keyword>
<evidence type="ECO:0000313" key="1">
    <source>
        <dbReference type="EMBL" id="KTB41393.1"/>
    </source>
</evidence>
<dbReference type="Proteomes" id="UP000054988">
    <property type="component" value="Unassembled WGS sequence"/>
</dbReference>
<dbReference type="PANTHER" id="PTHR24559">
    <property type="entry name" value="TRANSPOSON TY3-I GAG-POL POLYPROTEIN"/>
    <property type="match status" value="1"/>
</dbReference>